<evidence type="ECO:0008006" key="2">
    <source>
        <dbReference type="Google" id="ProtNLM"/>
    </source>
</evidence>
<name>A0A5H5BAS6_SALET</name>
<dbReference type="SUPFAM" id="SSF160719">
    <property type="entry name" value="gpW/gp25-like"/>
    <property type="match status" value="1"/>
</dbReference>
<gene>
    <name evidence="1" type="ORF">FPD99_23030</name>
</gene>
<evidence type="ECO:0000313" key="1">
    <source>
        <dbReference type="EMBL" id="ECH0896830.1"/>
    </source>
</evidence>
<sequence>MDRKINPATGDYTGTRTISIENAVWMRLATPLDSYWASPALGSRLHELPRKDTEEVRALAEQYAWQALKPIIDDGRALVIQVTAVRKRKGWIDLSIRATLASGEVATFEHPVKVI</sequence>
<reference evidence="1" key="1">
    <citation type="submission" date="2019-07" db="EMBL/GenBank/DDBJ databases">
        <authorList>
            <person name="Ashton P.M."/>
            <person name="Dallman T."/>
            <person name="Nair S."/>
            <person name="De Pinna E."/>
            <person name="Peters T."/>
            <person name="Grant K."/>
        </authorList>
    </citation>
    <scope>NUCLEOTIDE SEQUENCE</scope>
    <source>
        <strain evidence="1">773673</strain>
    </source>
</reference>
<proteinExistence type="predicted"/>
<organism evidence="1">
    <name type="scientific">Salmonella enterica subsp. enterica serovar Glostrup</name>
    <dbReference type="NCBI Taxonomy" id="1151180"/>
    <lineage>
        <taxon>Bacteria</taxon>
        <taxon>Pseudomonadati</taxon>
        <taxon>Pseudomonadota</taxon>
        <taxon>Gammaproteobacteria</taxon>
        <taxon>Enterobacterales</taxon>
        <taxon>Enterobacteriaceae</taxon>
        <taxon>Salmonella</taxon>
    </lineage>
</organism>
<comment type="caution">
    <text evidence="1">The sequence shown here is derived from an EMBL/GenBank/DDBJ whole genome shotgun (WGS) entry which is preliminary data.</text>
</comment>
<dbReference type="AlphaFoldDB" id="A0A5H5BAS6"/>
<accession>A0A5H5BAS6</accession>
<protein>
    <recommendedName>
        <fullName evidence="2">Phage protein GP46</fullName>
    </recommendedName>
</protein>
<dbReference type="Gene3D" id="3.10.450.40">
    <property type="match status" value="1"/>
</dbReference>
<dbReference type="Pfam" id="PF07409">
    <property type="entry name" value="GP46"/>
    <property type="match status" value="1"/>
</dbReference>
<dbReference type="InterPro" id="IPR010877">
    <property type="entry name" value="Phage_Mu_Gp46"/>
</dbReference>
<dbReference type="EMBL" id="AAIQMM010000029">
    <property type="protein sequence ID" value="ECH0896830.1"/>
    <property type="molecule type" value="Genomic_DNA"/>
</dbReference>